<dbReference type="Proteomes" id="UP000515153">
    <property type="component" value="Unplaced"/>
</dbReference>
<dbReference type="PANTHER" id="PTHR10869">
    <property type="entry name" value="PROLYL 4-HYDROXYLASE ALPHA SUBUNIT"/>
    <property type="match status" value="1"/>
</dbReference>
<feature type="signal peptide" evidence="7">
    <location>
        <begin position="1"/>
        <end position="21"/>
    </location>
</feature>
<dbReference type="Gene3D" id="2.60.120.620">
    <property type="entry name" value="q2cbj1_9rhob like domain"/>
    <property type="match status" value="1"/>
</dbReference>
<evidence type="ECO:0000313" key="10">
    <source>
        <dbReference type="RefSeq" id="XP_030984316.1"/>
    </source>
</evidence>
<dbReference type="Pfam" id="PF13640">
    <property type="entry name" value="2OG-FeII_Oxy_3"/>
    <property type="match status" value="1"/>
</dbReference>
<dbReference type="InterPro" id="IPR006620">
    <property type="entry name" value="Pro_4_hyd_alph"/>
</dbReference>
<evidence type="ECO:0000256" key="1">
    <source>
        <dbReference type="ARBA" id="ARBA00001961"/>
    </source>
</evidence>
<dbReference type="GO" id="GO:0004656">
    <property type="term" value="F:procollagen-proline 4-dioxygenase activity"/>
    <property type="evidence" value="ECO:0007669"/>
    <property type="project" value="TreeGrafter"/>
</dbReference>
<keyword evidence="5" id="KW-0408">Iron</keyword>
<reference evidence="10" key="2">
    <citation type="submission" date="2019-10" db="EMBL/GenBank/DDBJ databases">
        <authorList>
            <consortium name="NCBI Genome Project"/>
        </authorList>
    </citation>
    <scope>NUCLEOTIDE SEQUENCE</scope>
    <source>
        <strain evidence="10">NI907</strain>
    </source>
</reference>
<feature type="region of interest" description="Disordered" evidence="6">
    <location>
        <begin position="79"/>
        <end position="104"/>
    </location>
</feature>
<dbReference type="PANTHER" id="PTHR10869:SF246">
    <property type="entry name" value="TRANSMEMBRANE PROLYL 4-HYDROXYLASE"/>
    <property type="match status" value="1"/>
</dbReference>
<keyword evidence="2" id="KW-0479">Metal-binding</keyword>
<dbReference type="GO" id="GO:0031418">
    <property type="term" value="F:L-ascorbic acid binding"/>
    <property type="evidence" value="ECO:0007669"/>
    <property type="project" value="InterPro"/>
</dbReference>
<keyword evidence="4" id="KW-0560">Oxidoreductase</keyword>
<evidence type="ECO:0000313" key="9">
    <source>
        <dbReference type="Proteomes" id="UP000515153"/>
    </source>
</evidence>
<sequence length="279" mass="30349">MAPSLLSTVLLLSAFVSVAVAGGSTDIAQKPLLSYFECEHPAYKVQVVSKSPLVIYVHDFITPTERKHLQDVTKNTFTRSGVTANDGKDKSAKESQVRTSQSTNVPRDAVVRCIEDRALAFQGHDVARSQLEPLQLVKYGQGQGYHFHTDWFTDAAQHATAALGGNRLSSFFAYVDVSNSTEGNGDETIIGGGTNFPMLDAPRDDKWCAIIDCDEPWANGITFRPIAGNAIYWENLLPTGAGDHRTLHAGLPLIKGSKIGMNIWTRQGSMSNDVRGPDV</sequence>
<keyword evidence="3" id="KW-0223">Dioxygenase</keyword>
<dbReference type="AlphaFoldDB" id="A0A6P8BAX5"/>
<reference evidence="10" key="1">
    <citation type="journal article" date="2019" name="Mol. Biol. Evol.">
        <title>Blast fungal genomes show frequent chromosomal changes, gene gains and losses, and effector gene turnover.</title>
        <authorList>
            <person name="Gomez Luciano L.B."/>
            <person name="Jason Tsai I."/>
            <person name="Chuma I."/>
            <person name="Tosa Y."/>
            <person name="Chen Y.H."/>
            <person name="Li J.Y."/>
            <person name="Li M.Y."/>
            <person name="Jade Lu M.Y."/>
            <person name="Nakayashiki H."/>
            <person name="Li W.H."/>
        </authorList>
    </citation>
    <scope>NUCLEOTIDE SEQUENCE</scope>
    <source>
        <strain evidence="10">NI907</strain>
    </source>
</reference>
<name>A0A6P8BAX5_PYRGI</name>
<reference evidence="10" key="3">
    <citation type="submission" date="2025-08" db="UniProtKB">
        <authorList>
            <consortium name="RefSeq"/>
        </authorList>
    </citation>
    <scope>IDENTIFICATION</scope>
    <source>
        <strain evidence="10">NI907</strain>
    </source>
</reference>
<dbReference type="InterPro" id="IPR045054">
    <property type="entry name" value="P4HA-like"/>
</dbReference>
<dbReference type="GeneID" id="41959382"/>
<comment type="cofactor">
    <cofactor evidence="1">
        <name>L-ascorbate</name>
        <dbReference type="ChEBI" id="CHEBI:38290"/>
    </cofactor>
</comment>
<keyword evidence="9" id="KW-1185">Reference proteome</keyword>
<keyword evidence="7" id="KW-0732">Signal</keyword>
<dbReference type="RefSeq" id="XP_030984316.1">
    <property type="nucleotide sequence ID" value="XM_031124473.1"/>
</dbReference>
<feature type="compositionally biased region" description="Basic and acidic residues" evidence="6">
    <location>
        <begin position="86"/>
        <end position="96"/>
    </location>
</feature>
<feature type="domain" description="Fe2OG dioxygenase" evidence="8">
    <location>
        <begin position="130"/>
        <end position="267"/>
    </location>
</feature>
<dbReference type="GO" id="GO:0005506">
    <property type="term" value="F:iron ion binding"/>
    <property type="evidence" value="ECO:0007669"/>
    <property type="project" value="InterPro"/>
</dbReference>
<proteinExistence type="predicted"/>
<organism evidence="9 10">
    <name type="scientific">Pyricularia grisea</name>
    <name type="common">Crabgrass-specific blast fungus</name>
    <name type="synonym">Magnaporthe grisea</name>
    <dbReference type="NCBI Taxonomy" id="148305"/>
    <lineage>
        <taxon>Eukaryota</taxon>
        <taxon>Fungi</taxon>
        <taxon>Dikarya</taxon>
        <taxon>Ascomycota</taxon>
        <taxon>Pezizomycotina</taxon>
        <taxon>Sordariomycetes</taxon>
        <taxon>Sordariomycetidae</taxon>
        <taxon>Magnaporthales</taxon>
        <taxon>Pyriculariaceae</taxon>
        <taxon>Pyricularia</taxon>
    </lineage>
</organism>
<evidence type="ECO:0000256" key="3">
    <source>
        <dbReference type="ARBA" id="ARBA00022964"/>
    </source>
</evidence>
<dbReference type="PROSITE" id="PS51471">
    <property type="entry name" value="FE2OG_OXY"/>
    <property type="match status" value="1"/>
</dbReference>
<evidence type="ECO:0000256" key="6">
    <source>
        <dbReference type="SAM" id="MobiDB-lite"/>
    </source>
</evidence>
<evidence type="ECO:0000256" key="7">
    <source>
        <dbReference type="SAM" id="SignalP"/>
    </source>
</evidence>
<evidence type="ECO:0000256" key="5">
    <source>
        <dbReference type="ARBA" id="ARBA00023004"/>
    </source>
</evidence>
<evidence type="ECO:0000256" key="2">
    <source>
        <dbReference type="ARBA" id="ARBA00022723"/>
    </source>
</evidence>
<protein>
    <recommendedName>
        <fullName evidence="8">Fe2OG dioxygenase domain-containing protein</fullName>
    </recommendedName>
</protein>
<dbReference type="GO" id="GO:0005783">
    <property type="term" value="C:endoplasmic reticulum"/>
    <property type="evidence" value="ECO:0007669"/>
    <property type="project" value="TreeGrafter"/>
</dbReference>
<dbReference type="InterPro" id="IPR044862">
    <property type="entry name" value="Pro_4_hyd_alph_FE2OG_OXY"/>
</dbReference>
<feature type="chain" id="PRO_5028281103" description="Fe2OG dioxygenase domain-containing protein" evidence="7">
    <location>
        <begin position="22"/>
        <end position="279"/>
    </location>
</feature>
<accession>A0A6P8BAX5</accession>
<dbReference type="KEGG" id="pgri:PgNI_04426"/>
<evidence type="ECO:0000259" key="8">
    <source>
        <dbReference type="PROSITE" id="PS51471"/>
    </source>
</evidence>
<dbReference type="SMART" id="SM00702">
    <property type="entry name" value="P4Hc"/>
    <property type="match status" value="1"/>
</dbReference>
<gene>
    <name evidence="10" type="ORF">PgNI_04426</name>
</gene>
<dbReference type="InterPro" id="IPR005123">
    <property type="entry name" value="Oxoglu/Fe-dep_dioxygenase_dom"/>
</dbReference>
<evidence type="ECO:0000256" key="4">
    <source>
        <dbReference type="ARBA" id="ARBA00023002"/>
    </source>
</evidence>